<protein>
    <recommendedName>
        <fullName evidence="1">Transposase Synechocystis PCC 6803 domain-containing protein</fullName>
    </recommendedName>
</protein>
<feature type="domain" description="Transposase Synechocystis PCC 6803" evidence="1">
    <location>
        <begin position="32"/>
        <end position="126"/>
    </location>
</feature>
<dbReference type="Proteomes" id="UP000663823">
    <property type="component" value="Unassembled WGS sequence"/>
</dbReference>
<proteinExistence type="predicted"/>
<dbReference type="EMBL" id="CAJNOT010004993">
    <property type="protein sequence ID" value="CAF1452233.1"/>
    <property type="molecule type" value="Genomic_DNA"/>
</dbReference>
<sequence length="172" mass="20684">MIDLPKRVFSMLGRQNNLKKSDIVKHFMQEGFKRSTIYNIIKRYEIDLPVEDHPRSGHPTHFDKKNLKRLQYATENRVEVSQRKLARKFDVAQSTIHYKLKKIDLKYYKRQKAPKYTKKQLEKIPKKCQKIRRQITTKDTFLIVNDEKYFTFSNNDMSQNVGFRRNKSSNIV</sequence>
<dbReference type="EMBL" id="CAJOBD010015051">
    <property type="protein sequence ID" value="CAF4205010.1"/>
    <property type="molecule type" value="Genomic_DNA"/>
</dbReference>
<evidence type="ECO:0000259" key="1">
    <source>
        <dbReference type="Pfam" id="PF01710"/>
    </source>
</evidence>
<dbReference type="Proteomes" id="UP000663836">
    <property type="component" value="Unassembled WGS sequence"/>
</dbReference>
<evidence type="ECO:0000313" key="3">
    <source>
        <dbReference type="EMBL" id="CAF4117944.1"/>
    </source>
</evidence>
<accession>A0A815PPU7</accession>
<dbReference type="EMBL" id="CAJOAX010012743">
    <property type="protein sequence ID" value="CAF4117944.1"/>
    <property type="molecule type" value="Genomic_DNA"/>
</dbReference>
<organism evidence="2 5">
    <name type="scientific">Rotaria sordida</name>
    <dbReference type="NCBI Taxonomy" id="392033"/>
    <lineage>
        <taxon>Eukaryota</taxon>
        <taxon>Metazoa</taxon>
        <taxon>Spiralia</taxon>
        <taxon>Gnathifera</taxon>
        <taxon>Rotifera</taxon>
        <taxon>Eurotatoria</taxon>
        <taxon>Bdelloidea</taxon>
        <taxon>Philodinida</taxon>
        <taxon>Philodinidae</taxon>
        <taxon>Rotaria</taxon>
    </lineage>
</organism>
<dbReference type="Proteomes" id="UP000663864">
    <property type="component" value="Unassembled WGS sequence"/>
</dbReference>
<evidence type="ECO:0000313" key="2">
    <source>
        <dbReference type="EMBL" id="CAF1452233.1"/>
    </source>
</evidence>
<comment type="caution">
    <text evidence="2">The sequence shown here is derived from an EMBL/GenBank/DDBJ whole genome shotgun (WGS) entry which is preliminary data.</text>
</comment>
<evidence type="ECO:0000313" key="5">
    <source>
        <dbReference type="Proteomes" id="UP000663864"/>
    </source>
</evidence>
<name>A0A815PPU7_9BILA</name>
<reference evidence="2" key="1">
    <citation type="submission" date="2021-02" db="EMBL/GenBank/DDBJ databases">
        <authorList>
            <person name="Nowell W R."/>
        </authorList>
    </citation>
    <scope>NUCLEOTIDE SEQUENCE</scope>
</reference>
<gene>
    <name evidence="4" type="ORF">JBS370_LOCUS36709</name>
    <name evidence="3" type="ORF">OTI717_LOCUS34770</name>
    <name evidence="2" type="ORF">ZHD862_LOCUS35318</name>
</gene>
<evidence type="ECO:0000313" key="4">
    <source>
        <dbReference type="EMBL" id="CAF4205010.1"/>
    </source>
</evidence>
<dbReference type="InterPro" id="IPR002622">
    <property type="entry name" value="Transposase_14"/>
</dbReference>
<dbReference type="AlphaFoldDB" id="A0A815PPU7"/>
<dbReference type="Pfam" id="PF01710">
    <property type="entry name" value="HTH_Tnp_IS630"/>
    <property type="match status" value="1"/>
</dbReference>